<dbReference type="SUPFAM" id="SSF53335">
    <property type="entry name" value="S-adenosyl-L-methionine-dependent methyltransferases"/>
    <property type="match status" value="1"/>
</dbReference>
<feature type="domain" description="Ribosomal RNA adenine methylase transferase N-terminal" evidence="7">
    <location>
        <begin position="2"/>
        <end position="147"/>
    </location>
</feature>
<evidence type="ECO:0000256" key="2">
    <source>
        <dbReference type="ARBA" id="ARBA00022552"/>
    </source>
</evidence>
<dbReference type="NCBIfam" id="TIGR00755">
    <property type="entry name" value="ksgA"/>
    <property type="match status" value="1"/>
</dbReference>
<name>M1PPJ1_9ZZZZ</name>
<dbReference type="Gene3D" id="1.10.8.100">
    <property type="entry name" value="Ribosomal RNA adenine dimethylase-like, domain 2"/>
    <property type="match status" value="1"/>
</dbReference>
<gene>
    <name evidence="8" type="ORF">FLSS-7_0019</name>
</gene>
<dbReference type="Pfam" id="PF00398">
    <property type="entry name" value="RrnaAD"/>
    <property type="match status" value="1"/>
</dbReference>
<dbReference type="SMART" id="SM00650">
    <property type="entry name" value="rADc"/>
    <property type="match status" value="1"/>
</dbReference>
<dbReference type="PROSITE" id="PS51689">
    <property type="entry name" value="SAM_RNA_A_N6_MT"/>
    <property type="match status" value="1"/>
</dbReference>
<reference evidence="8" key="1">
    <citation type="journal article" date="2013" name="Syst. Appl. Microbiol.">
        <title>New insights into the archaeal diversity of a hypersaline microbial mat obtained by a metagenomic approach.</title>
        <authorList>
            <person name="Lopez-Lopez A."/>
            <person name="Richter M."/>
            <person name="Pena A."/>
            <person name="Tamames J."/>
            <person name="Rossello-Mora R."/>
        </authorList>
    </citation>
    <scope>NUCLEOTIDE SEQUENCE</scope>
</reference>
<evidence type="ECO:0000256" key="4">
    <source>
        <dbReference type="ARBA" id="ARBA00022679"/>
    </source>
</evidence>
<evidence type="ECO:0000256" key="5">
    <source>
        <dbReference type="ARBA" id="ARBA00022691"/>
    </source>
</evidence>
<keyword evidence="5" id="KW-0949">S-adenosyl-L-methionine</keyword>
<protein>
    <submittedName>
        <fullName evidence="8">Ribosomal RNA adenine methylase transferase</fullName>
        <ecNumber evidence="8">2.1.1.-</ecNumber>
    </submittedName>
</protein>
<keyword evidence="2" id="KW-0698">rRNA processing</keyword>
<keyword evidence="1" id="KW-0963">Cytoplasm</keyword>
<dbReference type="GO" id="GO:0003723">
    <property type="term" value="F:RNA binding"/>
    <property type="evidence" value="ECO:0007669"/>
    <property type="project" value="UniProtKB-KW"/>
</dbReference>
<dbReference type="GO" id="GO:0000179">
    <property type="term" value="F:rRNA (adenine-N6,N6-)-dimethyltransferase activity"/>
    <property type="evidence" value="ECO:0007669"/>
    <property type="project" value="InterPro"/>
</dbReference>
<dbReference type="InterPro" id="IPR020598">
    <property type="entry name" value="rRNA_Ade_methylase_Trfase_N"/>
</dbReference>
<dbReference type="EC" id="2.1.1.-" evidence="8"/>
<evidence type="ECO:0000256" key="6">
    <source>
        <dbReference type="ARBA" id="ARBA00022884"/>
    </source>
</evidence>
<keyword evidence="3 8" id="KW-0489">Methyltransferase</keyword>
<evidence type="ECO:0000313" key="8">
    <source>
        <dbReference type="EMBL" id="AGF93010.1"/>
    </source>
</evidence>
<keyword evidence="4 8" id="KW-0808">Transferase</keyword>
<dbReference type="EMBL" id="JX684079">
    <property type="protein sequence ID" value="AGF93010.1"/>
    <property type="molecule type" value="Genomic_DNA"/>
</dbReference>
<dbReference type="InterPro" id="IPR001737">
    <property type="entry name" value="KsgA/Erm"/>
</dbReference>
<organism evidence="8">
    <name type="scientific">uncultured organism</name>
    <dbReference type="NCBI Taxonomy" id="155900"/>
    <lineage>
        <taxon>unclassified sequences</taxon>
        <taxon>environmental samples</taxon>
    </lineage>
</organism>
<dbReference type="InterPro" id="IPR011530">
    <property type="entry name" value="rRNA_adenine_dimethylase"/>
</dbReference>
<evidence type="ECO:0000256" key="3">
    <source>
        <dbReference type="ARBA" id="ARBA00022603"/>
    </source>
</evidence>
<dbReference type="CDD" id="cd02440">
    <property type="entry name" value="AdoMet_MTases"/>
    <property type="match status" value="1"/>
</dbReference>
<dbReference type="Gene3D" id="3.40.50.150">
    <property type="entry name" value="Vaccinia Virus protein VP39"/>
    <property type="match status" value="1"/>
</dbReference>
<dbReference type="InterPro" id="IPR023165">
    <property type="entry name" value="rRNA_Ade_diMease-like_C"/>
</dbReference>
<dbReference type="PANTHER" id="PTHR11727:SF7">
    <property type="entry name" value="DIMETHYLADENOSINE TRANSFERASE-RELATED"/>
    <property type="match status" value="1"/>
</dbReference>
<sequence length="220" mass="25136">MEIGPGLGILTDTIVEEADKTILIEKDQALIGYLQGRYGDKNTEILKRDVLEKELPDFDKVVSNLPFNISSPITFKLLKKNFDLGILTYQKQYAERMVAKTGESEYSRLSVMVSTMADVKRLFDISKNSFYPPPKVDSSVVRLTPSEPDFKLKYEESFADVVKELFNYRRKQIKNSIETGLDIEDENIPFGNKRVGNLPPEKINEIVNYLVESDLLEKKS</sequence>
<keyword evidence="6" id="KW-0694">RNA-binding</keyword>
<accession>M1PPJ1</accession>
<evidence type="ECO:0000259" key="7">
    <source>
        <dbReference type="SMART" id="SM00650"/>
    </source>
</evidence>
<evidence type="ECO:0000256" key="1">
    <source>
        <dbReference type="ARBA" id="ARBA00022490"/>
    </source>
</evidence>
<proteinExistence type="predicted"/>
<dbReference type="AlphaFoldDB" id="M1PPJ1"/>
<dbReference type="PANTHER" id="PTHR11727">
    <property type="entry name" value="DIMETHYLADENOSINE TRANSFERASE"/>
    <property type="match status" value="1"/>
</dbReference>
<dbReference type="InterPro" id="IPR029063">
    <property type="entry name" value="SAM-dependent_MTases_sf"/>
</dbReference>